<evidence type="ECO:0000259" key="6">
    <source>
        <dbReference type="SMART" id="SM00363"/>
    </source>
</evidence>
<name>A0ABP9QI27_9RHOO</name>
<evidence type="ECO:0000256" key="4">
    <source>
        <dbReference type="PROSITE-ProRule" id="PRU00182"/>
    </source>
</evidence>
<gene>
    <name evidence="7" type="ORF">GCM10025770_12720</name>
</gene>
<evidence type="ECO:0000256" key="2">
    <source>
        <dbReference type="ARBA" id="ARBA00022884"/>
    </source>
</evidence>
<dbReference type="SUPFAM" id="SSF55174">
    <property type="entry name" value="Alpha-L RNA-binding motif"/>
    <property type="match status" value="1"/>
</dbReference>
<dbReference type="CDD" id="cd00165">
    <property type="entry name" value="S4"/>
    <property type="match status" value="1"/>
</dbReference>
<reference evidence="8" key="1">
    <citation type="journal article" date="2019" name="Int. J. Syst. Evol. Microbiol.">
        <title>The Global Catalogue of Microorganisms (GCM) 10K type strain sequencing project: providing services to taxonomists for standard genome sequencing and annotation.</title>
        <authorList>
            <consortium name="The Broad Institute Genomics Platform"/>
            <consortium name="The Broad Institute Genome Sequencing Center for Infectious Disease"/>
            <person name="Wu L."/>
            <person name="Ma J."/>
        </authorList>
    </citation>
    <scope>NUCLEOTIDE SEQUENCE [LARGE SCALE GENOMIC DNA]</scope>
    <source>
        <strain evidence="8">JCM 18715</strain>
    </source>
</reference>
<evidence type="ECO:0000256" key="5">
    <source>
        <dbReference type="SAM" id="MobiDB-lite"/>
    </source>
</evidence>
<keyword evidence="2 4" id="KW-0694">RNA-binding</keyword>
<feature type="domain" description="RNA-binding S4" evidence="6">
    <location>
        <begin position="7"/>
        <end position="68"/>
    </location>
</feature>
<dbReference type="SMART" id="SM00363">
    <property type="entry name" value="S4"/>
    <property type="match status" value="1"/>
</dbReference>
<dbReference type="EMBL" id="BAABLD010000007">
    <property type="protein sequence ID" value="GAA5162276.1"/>
    <property type="molecule type" value="Genomic_DNA"/>
</dbReference>
<organism evidence="7 8">
    <name type="scientific">Viridibacterium curvum</name>
    <dbReference type="NCBI Taxonomy" id="1101404"/>
    <lineage>
        <taxon>Bacteria</taxon>
        <taxon>Pseudomonadati</taxon>
        <taxon>Pseudomonadota</taxon>
        <taxon>Betaproteobacteria</taxon>
        <taxon>Rhodocyclales</taxon>
        <taxon>Rhodocyclaceae</taxon>
        <taxon>Viridibacterium</taxon>
    </lineage>
</organism>
<sequence length="130" mass="15075">MSDHEGVRIDKWLWAARFFKTRTLATDAIDGGHVKLNNLPVKPSRNVKPGDRIELVLGEQRWELIVLALAEKRGPATVARTLYEETPDSTAAREAKREQRRLQHEPADDLRGRGRPTKRDRRDMGRIRWE</sequence>
<feature type="region of interest" description="Disordered" evidence="5">
    <location>
        <begin position="80"/>
        <end position="130"/>
    </location>
</feature>
<dbReference type="PROSITE" id="PS50889">
    <property type="entry name" value="S4"/>
    <property type="match status" value="1"/>
</dbReference>
<dbReference type="Gene3D" id="3.10.290.10">
    <property type="entry name" value="RNA-binding S4 domain"/>
    <property type="match status" value="1"/>
</dbReference>
<proteinExistence type="inferred from homology"/>
<dbReference type="InterPro" id="IPR036986">
    <property type="entry name" value="S4_RNA-bd_sf"/>
</dbReference>
<evidence type="ECO:0000313" key="7">
    <source>
        <dbReference type="EMBL" id="GAA5162276.1"/>
    </source>
</evidence>
<feature type="compositionally biased region" description="Basic and acidic residues" evidence="5">
    <location>
        <begin position="91"/>
        <end position="112"/>
    </location>
</feature>
<comment type="caution">
    <text evidence="7">The sequence shown here is derived from an EMBL/GenBank/DDBJ whole genome shotgun (WGS) entry which is preliminary data.</text>
</comment>
<dbReference type="InterPro" id="IPR025708">
    <property type="entry name" value="HSP15"/>
</dbReference>
<accession>A0ABP9QI27</accession>
<dbReference type="Pfam" id="PF01479">
    <property type="entry name" value="S4"/>
    <property type="match status" value="1"/>
</dbReference>
<dbReference type="InterPro" id="IPR002942">
    <property type="entry name" value="S4_RNA-bd"/>
</dbReference>
<dbReference type="RefSeq" id="WP_345532040.1">
    <property type="nucleotide sequence ID" value="NZ_BAABLD010000007.1"/>
</dbReference>
<dbReference type="Proteomes" id="UP001500547">
    <property type="component" value="Unassembled WGS sequence"/>
</dbReference>
<evidence type="ECO:0000256" key="3">
    <source>
        <dbReference type="ARBA" id="ARBA00023125"/>
    </source>
</evidence>
<protein>
    <submittedName>
        <fullName evidence="7">RNA-binding S4 domain-containing protein</fullName>
    </submittedName>
</protein>
<comment type="similarity">
    <text evidence="1">Belongs to the HSP15 family.</text>
</comment>
<keyword evidence="3" id="KW-0238">DNA-binding</keyword>
<keyword evidence="8" id="KW-1185">Reference proteome</keyword>
<dbReference type="PIRSF" id="PIRSF016821">
    <property type="entry name" value="HSP15"/>
    <property type="match status" value="1"/>
</dbReference>
<evidence type="ECO:0000313" key="8">
    <source>
        <dbReference type="Proteomes" id="UP001500547"/>
    </source>
</evidence>
<evidence type="ECO:0000256" key="1">
    <source>
        <dbReference type="ARBA" id="ARBA00008396"/>
    </source>
</evidence>
<feature type="compositionally biased region" description="Basic and acidic residues" evidence="5">
    <location>
        <begin position="120"/>
        <end position="130"/>
    </location>
</feature>